<dbReference type="PANTHER" id="PTHR30100">
    <property type="entry name" value="FATTY ACID/PHOSPHOLIPID SYNTHESIS PROTEIN PLSX"/>
    <property type="match status" value="1"/>
</dbReference>
<comment type="caution">
    <text evidence="11">The sequence shown here is derived from an EMBL/GenBank/DDBJ whole genome shotgun (WGS) entry which is preliminary data.</text>
</comment>
<evidence type="ECO:0000256" key="7">
    <source>
        <dbReference type="ARBA" id="ARBA00023264"/>
    </source>
</evidence>
<comment type="subunit">
    <text evidence="9 10">Homodimer. Probably interacts with PlsY.</text>
</comment>
<dbReference type="NCBIfam" id="TIGR00182">
    <property type="entry name" value="plsX"/>
    <property type="match status" value="1"/>
</dbReference>
<dbReference type="InterPro" id="IPR003664">
    <property type="entry name" value="FA_synthesis"/>
</dbReference>
<dbReference type="HAMAP" id="MF_00019">
    <property type="entry name" value="PlsX"/>
    <property type="match status" value="1"/>
</dbReference>
<dbReference type="GO" id="GO:0008654">
    <property type="term" value="P:phospholipid biosynthetic process"/>
    <property type="evidence" value="ECO:0007669"/>
    <property type="project" value="UniProtKB-KW"/>
</dbReference>
<evidence type="ECO:0000256" key="4">
    <source>
        <dbReference type="ARBA" id="ARBA00022679"/>
    </source>
</evidence>
<name>A0A9D2L208_9BACT</name>
<evidence type="ECO:0000256" key="1">
    <source>
        <dbReference type="ARBA" id="ARBA00001232"/>
    </source>
</evidence>
<evidence type="ECO:0000256" key="5">
    <source>
        <dbReference type="ARBA" id="ARBA00023098"/>
    </source>
</evidence>
<dbReference type="EMBL" id="DWYR01000003">
    <property type="protein sequence ID" value="HJA98106.1"/>
    <property type="molecule type" value="Genomic_DNA"/>
</dbReference>
<comment type="subcellular location">
    <subcellularLocation>
        <location evidence="10">Cytoplasm</location>
    </subcellularLocation>
    <text evidence="10">Associated with the membrane possibly through PlsY.</text>
</comment>
<evidence type="ECO:0000256" key="2">
    <source>
        <dbReference type="ARBA" id="ARBA00022490"/>
    </source>
</evidence>
<organism evidence="11 12">
    <name type="scientific">Candidatus Alistipes avicola</name>
    <dbReference type="NCBI Taxonomy" id="2838432"/>
    <lineage>
        <taxon>Bacteria</taxon>
        <taxon>Pseudomonadati</taxon>
        <taxon>Bacteroidota</taxon>
        <taxon>Bacteroidia</taxon>
        <taxon>Bacteroidales</taxon>
        <taxon>Rikenellaceae</taxon>
        <taxon>Alistipes</taxon>
    </lineage>
</organism>
<keyword evidence="3 10" id="KW-0444">Lipid biosynthesis</keyword>
<protein>
    <recommendedName>
        <fullName evidence="8 10">Phosphate acyltransferase</fullName>
        <ecNumber evidence="8 10">2.3.1.274</ecNumber>
    </recommendedName>
    <alternativeName>
        <fullName evidence="10">Acyl-ACP phosphotransacylase</fullName>
    </alternativeName>
    <alternativeName>
        <fullName evidence="10">Acyl-[acyl-carrier-protein]--phosphate acyltransferase</fullName>
    </alternativeName>
    <alternativeName>
        <fullName evidence="10">Phosphate-acyl-ACP acyltransferase</fullName>
    </alternativeName>
</protein>
<keyword evidence="2 10" id="KW-0963">Cytoplasm</keyword>
<dbReference type="EC" id="2.3.1.274" evidence="8 10"/>
<evidence type="ECO:0000313" key="11">
    <source>
        <dbReference type="EMBL" id="HJA98106.1"/>
    </source>
</evidence>
<comment type="similarity">
    <text evidence="10">Belongs to the PlsX family.</text>
</comment>
<gene>
    <name evidence="10 11" type="primary">plsX</name>
    <name evidence="11" type="ORF">H9779_00685</name>
</gene>
<dbReference type="AlphaFoldDB" id="A0A9D2L208"/>
<dbReference type="InterPro" id="IPR012281">
    <property type="entry name" value="Phospholipid_synth_PlsX-like"/>
</dbReference>
<evidence type="ECO:0000256" key="3">
    <source>
        <dbReference type="ARBA" id="ARBA00022516"/>
    </source>
</evidence>
<proteinExistence type="inferred from homology"/>
<evidence type="ECO:0000256" key="8">
    <source>
        <dbReference type="ARBA" id="ARBA00024069"/>
    </source>
</evidence>
<dbReference type="Proteomes" id="UP000824259">
    <property type="component" value="Unassembled WGS sequence"/>
</dbReference>
<dbReference type="GO" id="GO:0043811">
    <property type="term" value="F:phosphate:acyl-[acyl carrier protein] acyltransferase activity"/>
    <property type="evidence" value="ECO:0007669"/>
    <property type="project" value="UniProtKB-UniRule"/>
</dbReference>
<keyword evidence="11" id="KW-0012">Acyltransferase</keyword>
<evidence type="ECO:0000313" key="12">
    <source>
        <dbReference type="Proteomes" id="UP000824259"/>
    </source>
</evidence>
<dbReference type="GO" id="GO:0006633">
    <property type="term" value="P:fatty acid biosynthetic process"/>
    <property type="evidence" value="ECO:0007669"/>
    <property type="project" value="UniProtKB-UniRule"/>
</dbReference>
<accession>A0A9D2L208</accession>
<keyword evidence="4 10" id="KW-0808">Transferase</keyword>
<evidence type="ECO:0000256" key="9">
    <source>
        <dbReference type="ARBA" id="ARBA00046608"/>
    </source>
</evidence>
<evidence type="ECO:0000256" key="10">
    <source>
        <dbReference type="HAMAP-Rule" id="MF_00019"/>
    </source>
</evidence>
<sequence>MIKIGVDAMGGDFAPEAAVKGAVMAVEAIGKENRIVLFGDEKQIREILNAENCPAERFDIVHTTEVIEMGDHPAKAFQQKSDSSIVVGFSHLAQGRINGFASAGSTGAMMVGSMQVIKPIEGAIRPTISTEIPTITGGRALLLDVGLNVDCKPEVLEQYGLIGSIYAEAVLGIERPRVAVLNIGEEETKGNTQSKTTFELMKASGKFNFVGNIEGSYIFSGQVADVIVCDGFVGNTLLKTVEGLYRINKALKIADSPFWRDMNYEHVGGTPVLGLGAPVVIGHGCSSPLAIKNMILTTERCAQAELTTKLQDAFKN</sequence>
<dbReference type="PANTHER" id="PTHR30100:SF1">
    <property type="entry name" value="PHOSPHATE ACYLTRANSFERASE"/>
    <property type="match status" value="1"/>
</dbReference>
<comment type="catalytic activity">
    <reaction evidence="1 10">
        <text>a fatty acyl-[ACP] + phosphate = an acyl phosphate + holo-[ACP]</text>
        <dbReference type="Rhea" id="RHEA:42292"/>
        <dbReference type="Rhea" id="RHEA-COMP:9685"/>
        <dbReference type="Rhea" id="RHEA-COMP:14125"/>
        <dbReference type="ChEBI" id="CHEBI:43474"/>
        <dbReference type="ChEBI" id="CHEBI:59918"/>
        <dbReference type="ChEBI" id="CHEBI:64479"/>
        <dbReference type="ChEBI" id="CHEBI:138651"/>
        <dbReference type="EC" id="2.3.1.274"/>
    </reaction>
</comment>
<dbReference type="SUPFAM" id="SSF53659">
    <property type="entry name" value="Isocitrate/Isopropylmalate dehydrogenase-like"/>
    <property type="match status" value="1"/>
</dbReference>
<keyword evidence="6 10" id="KW-0594">Phospholipid biosynthesis</keyword>
<comment type="pathway">
    <text evidence="10">Lipid metabolism; phospholipid metabolism.</text>
</comment>
<dbReference type="Gene3D" id="3.40.718.10">
    <property type="entry name" value="Isopropylmalate Dehydrogenase"/>
    <property type="match status" value="1"/>
</dbReference>
<comment type="function">
    <text evidence="10">Catalyzes the reversible formation of acyl-phosphate (acyl-PO(4)) from acyl-[acyl-carrier-protein] (acyl-ACP). This enzyme utilizes acyl-ACP as fatty acyl donor, but not acyl-CoA.</text>
</comment>
<dbReference type="Pfam" id="PF02504">
    <property type="entry name" value="FA_synthesis"/>
    <property type="match status" value="1"/>
</dbReference>
<reference evidence="11" key="2">
    <citation type="submission" date="2021-04" db="EMBL/GenBank/DDBJ databases">
        <authorList>
            <person name="Gilroy R."/>
        </authorList>
    </citation>
    <scope>NUCLEOTIDE SEQUENCE</scope>
    <source>
        <strain evidence="11">CHK169-11906</strain>
    </source>
</reference>
<evidence type="ECO:0000256" key="6">
    <source>
        <dbReference type="ARBA" id="ARBA00023209"/>
    </source>
</evidence>
<keyword evidence="7 10" id="KW-1208">Phospholipid metabolism</keyword>
<keyword evidence="5 10" id="KW-0443">Lipid metabolism</keyword>
<dbReference type="GO" id="GO:0005737">
    <property type="term" value="C:cytoplasm"/>
    <property type="evidence" value="ECO:0007669"/>
    <property type="project" value="UniProtKB-SubCell"/>
</dbReference>
<reference evidence="11" key="1">
    <citation type="journal article" date="2021" name="PeerJ">
        <title>Extensive microbial diversity within the chicken gut microbiome revealed by metagenomics and culture.</title>
        <authorList>
            <person name="Gilroy R."/>
            <person name="Ravi A."/>
            <person name="Getino M."/>
            <person name="Pursley I."/>
            <person name="Horton D.L."/>
            <person name="Alikhan N.F."/>
            <person name="Baker D."/>
            <person name="Gharbi K."/>
            <person name="Hall N."/>
            <person name="Watson M."/>
            <person name="Adriaenssens E.M."/>
            <person name="Foster-Nyarko E."/>
            <person name="Jarju S."/>
            <person name="Secka A."/>
            <person name="Antonio M."/>
            <person name="Oren A."/>
            <person name="Chaudhuri R.R."/>
            <person name="La Ragione R."/>
            <person name="Hildebrand F."/>
            <person name="Pallen M.J."/>
        </authorList>
    </citation>
    <scope>NUCLEOTIDE SEQUENCE</scope>
    <source>
        <strain evidence="11">CHK169-11906</strain>
    </source>
</reference>
<dbReference type="PIRSF" id="PIRSF002465">
    <property type="entry name" value="Phsphlp_syn_PlsX"/>
    <property type="match status" value="1"/>
</dbReference>